<name>A0A151NFN6_ALLMI</name>
<accession>A0A151NFN6</accession>
<dbReference type="EMBL" id="AKHW03003146">
    <property type="protein sequence ID" value="KYO35622.1"/>
    <property type="molecule type" value="Genomic_DNA"/>
</dbReference>
<organism evidence="1 2">
    <name type="scientific">Alligator mississippiensis</name>
    <name type="common">American alligator</name>
    <dbReference type="NCBI Taxonomy" id="8496"/>
    <lineage>
        <taxon>Eukaryota</taxon>
        <taxon>Metazoa</taxon>
        <taxon>Chordata</taxon>
        <taxon>Craniata</taxon>
        <taxon>Vertebrata</taxon>
        <taxon>Euteleostomi</taxon>
        <taxon>Archelosauria</taxon>
        <taxon>Archosauria</taxon>
        <taxon>Crocodylia</taxon>
        <taxon>Alligatoridae</taxon>
        <taxon>Alligatorinae</taxon>
        <taxon>Alligator</taxon>
    </lineage>
</organism>
<proteinExistence type="predicted"/>
<comment type="caution">
    <text evidence="1">The sequence shown here is derived from an EMBL/GenBank/DDBJ whole genome shotgun (WGS) entry which is preliminary data.</text>
</comment>
<dbReference type="AlphaFoldDB" id="A0A151NFN6"/>
<sequence>MSRTQPGTGPEASALQSSTLLKSAKLQSNNVGIDCKRKPATLSKTCVSSYLRSARSAAGRPISVPGVVHLASSCRAGIDYGSYWFAQK</sequence>
<reference evidence="1 2" key="1">
    <citation type="journal article" date="2012" name="Genome Biol.">
        <title>Sequencing three crocodilian genomes to illuminate the evolution of archosaurs and amniotes.</title>
        <authorList>
            <person name="St John J.A."/>
            <person name="Braun E.L."/>
            <person name="Isberg S.R."/>
            <person name="Miles L.G."/>
            <person name="Chong A.Y."/>
            <person name="Gongora J."/>
            <person name="Dalzell P."/>
            <person name="Moran C."/>
            <person name="Bed'hom B."/>
            <person name="Abzhanov A."/>
            <person name="Burgess S.C."/>
            <person name="Cooksey A.M."/>
            <person name="Castoe T.A."/>
            <person name="Crawford N.G."/>
            <person name="Densmore L.D."/>
            <person name="Drew J.C."/>
            <person name="Edwards S.V."/>
            <person name="Faircloth B.C."/>
            <person name="Fujita M.K."/>
            <person name="Greenwold M.J."/>
            <person name="Hoffmann F.G."/>
            <person name="Howard J.M."/>
            <person name="Iguchi T."/>
            <person name="Janes D.E."/>
            <person name="Khan S.Y."/>
            <person name="Kohno S."/>
            <person name="de Koning A.J."/>
            <person name="Lance S.L."/>
            <person name="McCarthy F.M."/>
            <person name="McCormack J.E."/>
            <person name="Merchant M.E."/>
            <person name="Peterson D.G."/>
            <person name="Pollock D.D."/>
            <person name="Pourmand N."/>
            <person name="Raney B.J."/>
            <person name="Roessler K.A."/>
            <person name="Sanford J.R."/>
            <person name="Sawyer R.H."/>
            <person name="Schmidt C.J."/>
            <person name="Triplett E.W."/>
            <person name="Tuberville T.D."/>
            <person name="Venegas-Anaya M."/>
            <person name="Howard J.T."/>
            <person name="Jarvis E.D."/>
            <person name="Guillette L.J.Jr."/>
            <person name="Glenn T.C."/>
            <person name="Green R.E."/>
            <person name="Ray D.A."/>
        </authorList>
    </citation>
    <scope>NUCLEOTIDE SEQUENCE [LARGE SCALE GENOMIC DNA]</scope>
    <source>
        <strain evidence="1">KSC_2009_1</strain>
    </source>
</reference>
<protein>
    <submittedName>
        <fullName evidence="1">Uncharacterized protein</fullName>
    </submittedName>
</protein>
<dbReference type="Proteomes" id="UP000050525">
    <property type="component" value="Unassembled WGS sequence"/>
</dbReference>
<keyword evidence="2" id="KW-1185">Reference proteome</keyword>
<evidence type="ECO:0000313" key="1">
    <source>
        <dbReference type="EMBL" id="KYO35622.1"/>
    </source>
</evidence>
<gene>
    <name evidence="1" type="ORF">Y1Q_0013831</name>
</gene>
<evidence type="ECO:0000313" key="2">
    <source>
        <dbReference type="Proteomes" id="UP000050525"/>
    </source>
</evidence>